<name>A0A6N3VCF6_BACOV</name>
<sequence>MKPSILFILHMPPPVHGAAMMGKYIHDSKMINETFDCHYINLATAKDIKDIGKVGLKKLISFLEMLKSIRKMVKQMKTQLVYVTPNSHGIALYKEFVIVQMLKGMGCKVVIHFHNQGVRAFQNHWPNKWIYPRLFKGVKVILLSEALYEDVEKYVDRQNVLICPNGIPDINE</sequence>
<dbReference type="AlphaFoldDB" id="A0A6N3VCF6"/>
<dbReference type="GO" id="GO:0016740">
    <property type="term" value="F:transferase activity"/>
    <property type="evidence" value="ECO:0007669"/>
    <property type="project" value="UniProtKB-KW"/>
</dbReference>
<dbReference type="SUPFAM" id="SSF53756">
    <property type="entry name" value="UDP-Glycosyltransferase/glycogen phosphorylase"/>
    <property type="match status" value="1"/>
</dbReference>
<organism evidence="1 2">
    <name type="scientific">Bacteroides ovatus</name>
    <dbReference type="NCBI Taxonomy" id="28116"/>
    <lineage>
        <taxon>Bacteria</taxon>
        <taxon>Pseudomonadati</taxon>
        <taxon>Bacteroidota</taxon>
        <taxon>Bacteroidia</taxon>
        <taxon>Bacteroidales</taxon>
        <taxon>Bacteroidaceae</taxon>
        <taxon>Bacteroides</taxon>
    </lineage>
</organism>
<dbReference type="Gene3D" id="3.40.50.2000">
    <property type="entry name" value="Glycogen Phosphorylase B"/>
    <property type="match status" value="1"/>
</dbReference>
<evidence type="ECO:0000313" key="1">
    <source>
        <dbReference type="EMBL" id="KAA3804664.1"/>
    </source>
</evidence>
<dbReference type="EMBL" id="VWLX01000008">
    <property type="protein sequence ID" value="KAA3804664.1"/>
    <property type="molecule type" value="Genomic_DNA"/>
</dbReference>
<evidence type="ECO:0000313" key="2">
    <source>
        <dbReference type="Proteomes" id="UP000460135"/>
    </source>
</evidence>
<keyword evidence="1" id="KW-0808">Transferase</keyword>
<dbReference type="Proteomes" id="UP000460135">
    <property type="component" value="Unassembled WGS sequence"/>
</dbReference>
<accession>A0A6N3VCF6</accession>
<gene>
    <name evidence="1" type="ORF">F3F51_12735</name>
</gene>
<comment type="caution">
    <text evidence="1">The sequence shown here is derived from an EMBL/GenBank/DDBJ whole genome shotgun (WGS) entry which is preliminary data.</text>
</comment>
<protein>
    <submittedName>
        <fullName evidence="1">Glycosyltransferase family 4 protein</fullName>
    </submittedName>
</protein>
<proteinExistence type="predicted"/>
<dbReference type="RefSeq" id="WP_115484843.1">
    <property type="nucleotide sequence ID" value="NZ_JABFHY010000001.1"/>
</dbReference>
<reference evidence="1 2" key="1">
    <citation type="journal article" date="2019" name="Nat. Med.">
        <title>A library of human gut bacterial isolates paired with longitudinal multiomics data enables mechanistic microbiome research.</title>
        <authorList>
            <person name="Poyet M."/>
            <person name="Groussin M."/>
            <person name="Gibbons S.M."/>
            <person name="Avila-Pacheco J."/>
            <person name="Jiang X."/>
            <person name="Kearney S.M."/>
            <person name="Perrotta A.R."/>
            <person name="Berdy B."/>
            <person name="Zhao S."/>
            <person name="Lieberman T.D."/>
            <person name="Swanson P.K."/>
            <person name="Smith M."/>
            <person name="Roesemann S."/>
            <person name="Alexander J.E."/>
            <person name="Rich S.A."/>
            <person name="Livny J."/>
            <person name="Vlamakis H."/>
            <person name="Clish C."/>
            <person name="Bullock K."/>
            <person name="Deik A."/>
            <person name="Scott J."/>
            <person name="Pierce K.A."/>
            <person name="Xavier R.J."/>
            <person name="Alm E.J."/>
        </authorList>
    </citation>
    <scope>NUCLEOTIDE SEQUENCE [LARGE SCALE GENOMIC DNA]</scope>
    <source>
        <strain evidence="1 2">BIOML-A183</strain>
    </source>
</reference>